<dbReference type="InterPro" id="IPR001796">
    <property type="entry name" value="DHFR_dom"/>
</dbReference>
<dbReference type="UniPathway" id="UPA00077">
    <property type="reaction ID" value="UER00158"/>
</dbReference>
<dbReference type="STRING" id="5098.A0A507QZ89"/>
<dbReference type="Proteomes" id="UP000319663">
    <property type="component" value="Unassembled WGS sequence"/>
</dbReference>
<evidence type="ECO:0000256" key="5">
    <source>
        <dbReference type="ARBA" id="ARBA00022857"/>
    </source>
</evidence>
<dbReference type="PANTHER" id="PTHR48069:SF3">
    <property type="entry name" value="DIHYDROFOLATE REDUCTASE"/>
    <property type="match status" value="1"/>
</dbReference>
<dbReference type="GO" id="GO:0046654">
    <property type="term" value="P:tetrahydrofolate biosynthetic process"/>
    <property type="evidence" value="ECO:0007669"/>
    <property type="project" value="UniProtKB-UniPathway"/>
</dbReference>
<organism evidence="10 11">
    <name type="scientific">Monascus purpureus</name>
    <name type="common">Red mold</name>
    <name type="synonym">Monascus anka</name>
    <dbReference type="NCBI Taxonomy" id="5098"/>
    <lineage>
        <taxon>Eukaryota</taxon>
        <taxon>Fungi</taxon>
        <taxon>Dikarya</taxon>
        <taxon>Ascomycota</taxon>
        <taxon>Pezizomycotina</taxon>
        <taxon>Eurotiomycetes</taxon>
        <taxon>Eurotiomycetidae</taxon>
        <taxon>Eurotiales</taxon>
        <taxon>Aspergillaceae</taxon>
        <taxon>Monascus</taxon>
    </lineage>
</organism>
<evidence type="ECO:0000256" key="1">
    <source>
        <dbReference type="ARBA" id="ARBA00004903"/>
    </source>
</evidence>
<dbReference type="GO" id="GO:0046452">
    <property type="term" value="P:dihydrofolate metabolic process"/>
    <property type="evidence" value="ECO:0007669"/>
    <property type="project" value="TreeGrafter"/>
</dbReference>
<name>A0A507QZ89_MONPU</name>
<gene>
    <name evidence="10" type="primary">DFR1</name>
    <name evidence="10" type="ORF">MPDQ_003651</name>
</gene>
<reference evidence="10 11" key="1">
    <citation type="submission" date="2019-06" db="EMBL/GenBank/DDBJ databases">
        <title>Wine fermentation using esterase from Monascus purpureus.</title>
        <authorList>
            <person name="Geng C."/>
            <person name="Zhang Y."/>
        </authorList>
    </citation>
    <scope>NUCLEOTIDE SEQUENCE [LARGE SCALE GENOMIC DNA]</scope>
    <source>
        <strain evidence="10">HQ1</strain>
    </source>
</reference>
<accession>A0A507QZ89</accession>
<dbReference type="PRINTS" id="PR00070">
    <property type="entry name" value="DHFR"/>
</dbReference>
<dbReference type="InterPro" id="IPR024072">
    <property type="entry name" value="DHFR-like_dom_sf"/>
</dbReference>
<dbReference type="GO" id="GO:0046655">
    <property type="term" value="P:folic acid metabolic process"/>
    <property type="evidence" value="ECO:0007669"/>
    <property type="project" value="TreeGrafter"/>
</dbReference>
<dbReference type="GO" id="GO:0004146">
    <property type="term" value="F:dihydrofolate reductase activity"/>
    <property type="evidence" value="ECO:0007669"/>
    <property type="project" value="UniProtKB-EC"/>
</dbReference>
<keyword evidence="4" id="KW-0554">One-carbon metabolism</keyword>
<keyword evidence="5" id="KW-0521">NADP</keyword>
<evidence type="ECO:0000313" key="11">
    <source>
        <dbReference type="Proteomes" id="UP000319663"/>
    </source>
</evidence>
<proteinExistence type="inferred from homology"/>
<evidence type="ECO:0000256" key="2">
    <source>
        <dbReference type="ARBA" id="ARBA00012856"/>
    </source>
</evidence>
<keyword evidence="11" id="KW-1185">Reference proteome</keyword>
<dbReference type="Gene3D" id="3.40.430.10">
    <property type="entry name" value="Dihydrofolate Reductase, subunit A"/>
    <property type="match status" value="1"/>
</dbReference>
<dbReference type="InterPro" id="IPR012259">
    <property type="entry name" value="DHFR"/>
</dbReference>
<dbReference type="EMBL" id="VIFY01000023">
    <property type="protein sequence ID" value="TQB75105.1"/>
    <property type="molecule type" value="Genomic_DNA"/>
</dbReference>
<keyword evidence="6" id="KW-0560">Oxidoreductase</keyword>
<evidence type="ECO:0000256" key="6">
    <source>
        <dbReference type="ARBA" id="ARBA00023002"/>
    </source>
</evidence>
<evidence type="ECO:0000256" key="4">
    <source>
        <dbReference type="ARBA" id="ARBA00022563"/>
    </source>
</evidence>
<feature type="domain" description="DHFR" evidence="9">
    <location>
        <begin position="7"/>
        <end position="312"/>
    </location>
</feature>
<dbReference type="CDD" id="cd00209">
    <property type="entry name" value="DHFR"/>
    <property type="match status" value="1"/>
</dbReference>
<dbReference type="GO" id="GO:0006730">
    <property type="term" value="P:one-carbon metabolic process"/>
    <property type="evidence" value="ECO:0007669"/>
    <property type="project" value="UniProtKB-KW"/>
</dbReference>
<evidence type="ECO:0000256" key="3">
    <source>
        <dbReference type="ARBA" id="ARBA00018886"/>
    </source>
</evidence>
<feature type="region of interest" description="Disordered" evidence="8">
    <location>
        <begin position="122"/>
        <end position="147"/>
    </location>
</feature>
<comment type="pathway">
    <text evidence="1">Cofactor biosynthesis; tetrahydrofolate biosynthesis; 5,6,7,8-tetrahydrofolate from 7,8-dihydrofolate: step 1/1.</text>
</comment>
<evidence type="ECO:0000259" key="9">
    <source>
        <dbReference type="PROSITE" id="PS51330"/>
    </source>
</evidence>
<dbReference type="Pfam" id="PF00186">
    <property type="entry name" value="DHFR_1"/>
    <property type="match status" value="1"/>
</dbReference>
<comment type="similarity">
    <text evidence="7">Belongs to the dihydrofolate reductase family.</text>
</comment>
<comment type="caution">
    <text evidence="10">The sequence shown here is derived from an EMBL/GenBank/DDBJ whole genome shotgun (WGS) entry which is preliminary data.</text>
</comment>
<evidence type="ECO:0000256" key="7">
    <source>
        <dbReference type="RuleBase" id="RU004474"/>
    </source>
</evidence>
<dbReference type="InterPro" id="IPR017925">
    <property type="entry name" value="DHFR_CS"/>
</dbReference>
<evidence type="ECO:0000313" key="10">
    <source>
        <dbReference type="EMBL" id="TQB75105.1"/>
    </source>
</evidence>
<dbReference type="GO" id="GO:0005739">
    <property type="term" value="C:mitochondrion"/>
    <property type="evidence" value="ECO:0007669"/>
    <property type="project" value="TreeGrafter"/>
</dbReference>
<dbReference type="AlphaFoldDB" id="A0A507QZ89"/>
<sequence length="313" mass="34489">MPPRSPPLTLIVATTPIPTPTRGPRATTKLGIGLNGTLPWPRIKADMNFFARITSRPPEHTNTNTAAGSTRTRTKTNAIVMGRKTYESLPKHLRPLKKRVNVVLSRDEGGAVSEGVRLDLEGKAAKEKEKEEGTVQPLQEQDKQQAQEPVTDAFVCSGLDDALDVLNRVYNNACGNGEDRDDGNLGKIFIIGGGEIYASALRFGQEWGHHLRIVMTVVRRRSASTSAETNNCIRLDTDTDTDTDVPLHLHARADDSLFECDTFFPLDAHHLTPEHGWREASAGEVSEWVGESVSSEWKDEGNISIKIVGYERV</sequence>
<dbReference type="EC" id="1.5.1.3" evidence="2"/>
<protein>
    <recommendedName>
        <fullName evidence="3">Dihydrofolate reductase</fullName>
        <ecNumber evidence="2">1.5.1.3</ecNumber>
    </recommendedName>
</protein>
<dbReference type="SUPFAM" id="SSF53597">
    <property type="entry name" value="Dihydrofolate reductase-like"/>
    <property type="match status" value="1"/>
</dbReference>
<evidence type="ECO:0000256" key="8">
    <source>
        <dbReference type="SAM" id="MobiDB-lite"/>
    </source>
</evidence>
<dbReference type="GO" id="GO:0050661">
    <property type="term" value="F:NADP binding"/>
    <property type="evidence" value="ECO:0007669"/>
    <property type="project" value="InterPro"/>
</dbReference>
<dbReference type="PROSITE" id="PS51330">
    <property type="entry name" value="DHFR_2"/>
    <property type="match status" value="1"/>
</dbReference>
<dbReference type="PANTHER" id="PTHR48069">
    <property type="entry name" value="DIHYDROFOLATE REDUCTASE"/>
    <property type="match status" value="1"/>
</dbReference>
<feature type="compositionally biased region" description="Basic and acidic residues" evidence="8">
    <location>
        <begin position="122"/>
        <end position="133"/>
    </location>
</feature>
<dbReference type="PROSITE" id="PS00075">
    <property type="entry name" value="DHFR_1"/>
    <property type="match status" value="1"/>
</dbReference>